<dbReference type="Pfam" id="PF26639">
    <property type="entry name" value="Het-6_barrel"/>
    <property type="match status" value="1"/>
</dbReference>
<dbReference type="PANTHER" id="PTHR24148:SF64">
    <property type="entry name" value="HETEROKARYON INCOMPATIBILITY DOMAIN-CONTAINING PROTEIN"/>
    <property type="match status" value="1"/>
</dbReference>
<dbReference type="InterPro" id="IPR010730">
    <property type="entry name" value="HET"/>
</dbReference>
<gene>
    <name evidence="2" type="ORF">OIDMADRAFT_181738</name>
</gene>
<feature type="domain" description="Heterokaryon incompatibility" evidence="1">
    <location>
        <begin position="51"/>
        <end position="189"/>
    </location>
</feature>
<dbReference type="AlphaFoldDB" id="A0A0C3GQG5"/>
<dbReference type="Pfam" id="PF06985">
    <property type="entry name" value="HET"/>
    <property type="match status" value="1"/>
</dbReference>
<evidence type="ECO:0000313" key="2">
    <source>
        <dbReference type="EMBL" id="KIM98280.1"/>
    </source>
</evidence>
<organism evidence="2 3">
    <name type="scientific">Oidiodendron maius (strain Zn)</name>
    <dbReference type="NCBI Taxonomy" id="913774"/>
    <lineage>
        <taxon>Eukaryota</taxon>
        <taxon>Fungi</taxon>
        <taxon>Dikarya</taxon>
        <taxon>Ascomycota</taxon>
        <taxon>Pezizomycotina</taxon>
        <taxon>Leotiomycetes</taxon>
        <taxon>Leotiomycetes incertae sedis</taxon>
        <taxon>Myxotrichaceae</taxon>
        <taxon>Oidiodendron</taxon>
    </lineage>
</organism>
<evidence type="ECO:0000313" key="3">
    <source>
        <dbReference type="Proteomes" id="UP000054321"/>
    </source>
</evidence>
<dbReference type="EMBL" id="KN832880">
    <property type="protein sequence ID" value="KIM98280.1"/>
    <property type="molecule type" value="Genomic_DNA"/>
</dbReference>
<dbReference type="InParanoid" id="A0A0C3GQG5"/>
<accession>A0A0C3GQG5</accession>
<sequence>MAQYSYPPLPAIKRLGRTPPFTRIMTLAPGAITDPLHCSVTTINLEDTPPFEALSYVWGERTASSPILCDGRPLPITLNLELALRQLRYPTRPRLLWVDAICIDQDNIEERSRQVQYMRLVYKHATRVVVWLGTKTPGIEQAFDTARRLAEILTQYLEALNTGEAPDAMRFLSQLFDREYFMRTWCIQEVVVSTCCIAKCSDLEINFWDLISTIPFVMPYQSQLLPSTTLEFWQKLSHNRKFFGKLSFTNVEGSLGPLVVLLASTLNFKATDPRDKIFALLGISDEGLEPIIGYINQSLLKDSNYHRQFRRVGTTIANRVNALAPGIDLFRLPDLKSDYGKDLISVYRDMTRYFIRKNPGFLDVLNYVQHTDDPAESLFPSWVPRWFRPRSAIFLGGTQLFFAGLGGGSHALVHDNPLLRKPLEPDSLQLDGFKVDVVQKVSKVMTFELPNTILVEVWNEMFDVPLFPRSNRMYLNGEPLDLAFCMTLMASPHGMYAIAASEDPLSVPEKDPSEDIWAFFSRSLTEVEGKAKAYIELYLLENSGHSSNANSSQTALSAVSQPSSSGGDDSWRFVRAAQLCSHNRRFYLTKSGYMGIGPMIMRPGDEVCVLFGGRMPFILRPTAQEHHIFIGQTYLYDYEILWGGATAAVRSKKGHSRFTATTLKLR</sequence>
<proteinExistence type="predicted"/>
<dbReference type="PANTHER" id="PTHR24148">
    <property type="entry name" value="ANKYRIN REPEAT DOMAIN-CONTAINING PROTEIN 39 HOMOLOG-RELATED"/>
    <property type="match status" value="1"/>
</dbReference>
<keyword evidence="3" id="KW-1185">Reference proteome</keyword>
<protein>
    <recommendedName>
        <fullName evidence="1">Heterokaryon incompatibility domain-containing protein</fullName>
    </recommendedName>
</protein>
<evidence type="ECO:0000259" key="1">
    <source>
        <dbReference type="Pfam" id="PF06985"/>
    </source>
</evidence>
<dbReference type="HOGENOM" id="CLU_004184_7_5_1"/>
<dbReference type="InterPro" id="IPR052895">
    <property type="entry name" value="HetReg/Transcr_Mod"/>
</dbReference>
<reference evidence="2 3" key="1">
    <citation type="submission" date="2014-04" db="EMBL/GenBank/DDBJ databases">
        <authorList>
            <consortium name="DOE Joint Genome Institute"/>
            <person name="Kuo A."/>
            <person name="Martino E."/>
            <person name="Perotto S."/>
            <person name="Kohler A."/>
            <person name="Nagy L.G."/>
            <person name="Floudas D."/>
            <person name="Copeland A."/>
            <person name="Barry K.W."/>
            <person name="Cichocki N."/>
            <person name="Veneault-Fourrey C."/>
            <person name="LaButti K."/>
            <person name="Lindquist E.A."/>
            <person name="Lipzen A."/>
            <person name="Lundell T."/>
            <person name="Morin E."/>
            <person name="Murat C."/>
            <person name="Sun H."/>
            <person name="Tunlid A."/>
            <person name="Henrissat B."/>
            <person name="Grigoriev I.V."/>
            <person name="Hibbett D.S."/>
            <person name="Martin F."/>
            <person name="Nordberg H.P."/>
            <person name="Cantor M.N."/>
            <person name="Hua S.X."/>
        </authorList>
    </citation>
    <scope>NUCLEOTIDE SEQUENCE [LARGE SCALE GENOMIC DNA]</scope>
    <source>
        <strain evidence="2 3">Zn</strain>
    </source>
</reference>
<reference evidence="3" key="2">
    <citation type="submission" date="2015-01" db="EMBL/GenBank/DDBJ databases">
        <title>Evolutionary Origins and Diversification of the Mycorrhizal Mutualists.</title>
        <authorList>
            <consortium name="DOE Joint Genome Institute"/>
            <consortium name="Mycorrhizal Genomics Consortium"/>
            <person name="Kohler A."/>
            <person name="Kuo A."/>
            <person name="Nagy L.G."/>
            <person name="Floudas D."/>
            <person name="Copeland A."/>
            <person name="Barry K.W."/>
            <person name="Cichocki N."/>
            <person name="Veneault-Fourrey C."/>
            <person name="LaButti K."/>
            <person name="Lindquist E.A."/>
            <person name="Lipzen A."/>
            <person name="Lundell T."/>
            <person name="Morin E."/>
            <person name="Murat C."/>
            <person name="Riley R."/>
            <person name="Ohm R."/>
            <person name="Sun H."/>
            <person name="Tunlid A."/>
            <person name="Henrissat B."/>
            <person name="Grigoriev I.V."/>
            <person name="Hibbett D.S."/>
            <person name="Martin F."/>
        </authorList>
    </citation>
    <scope>NUCLEOTIDE SEQUENCE [LARGE SCALE GENOMIC DNA]</scope>
    <source>
        <strain evidence="3">Zn</strain>
    </source>
</reference>
<dbReference type="Proteomes" id="UP000054321">
    <property type="component" value="Unassembled WGS sequence"/>
</dbReference>
<dbReference type="OrthoDB" id="2157530at2759"/>
<dbReference type="STRING" id="913774.A0A0C3GQG5"/>
<name>A0A0C3GQG5_OIDMZ</name>